<dbReference type="Proteomes" id="UP001058974">
    <property type="component" value="Chromosome 4"/>
</dbReference>
<dbReference type="Gramene" id="Psat04G0495900-T1">
    <property type="protein sequence ID" value="KAI5421341.1"/>
    <property type="gene ID" value="KIW84_044959"/>
</dbReference>
<comment type="caution">
    <text evidence="3">The sequence shown here is derived from an EMBL/GenBank/DDBJ whole genome shotgun (WGS) entry which is preliminary data.</text>
</comment>
<organism evidence="3 4">
    <name type="scientific">Pisum sativum</name>
    <name type="common">Garden pea</name>
    <name type="synonym">Lathyrus oleraceus</name>
    <dbReference type="NCBI Taxonomy" id="3888"/>
    <lineage>
        <taxon>Eukaryota</taxon>
        <taxon>Viridiplantae</taxon>
        <taxon>Streptophyta</taxon>
        <taxon>Embryophyta</taxon>
        <taxon>Tracheophyta</taxon>
        <taxon>Spermatophyta</taxon>
        <taxon>Magnoliopsida</taxon>
        <taxon>eudicotyledons</taxon>
        <taxon>Gunneridae</taxon>
        <taxon>Pentapetalae</taxon>
        <taxon>rosids</taxon>
        <taxon>fabids</taxon>
        <taxon>Fabales</taxon>
        <taxon>Fabaceae</taxon>
        <taxon>Papilionoideae</taxon>
        <taxon>50 kb inversion clade</taxon>
        <taxon>NPAAA clade</taxon>
        <taxon>Hologalegina</taxon>
        <taxon>IRL clade</taxon>
        <taxon>Fabeae</taxon>
        <taxon>Lathyrus</taxon>
    </lineage>
</organism>
<proteinExistence type="inferred from homology"/>
<dbReference type="InterPro" id="IPR001938">
    <property type="entry name" value="Thaumatin"/>
</dbReference>
<evidence type="ECO:0008006" key="5">
    <source>
        <dbReference type="Google" id="ProtNLM"/>
    </source>
</evidence>
<keyword evidence="2" id="KW-0472">Membrane</keyword>
<dbReference type="InterPro" id="IPR037176">
    <property type="entry name" value="Osmotin/thaumatin-like_sf"/>
</dbReference>
<dbReference type="SMART" id="SM00205">
    <property type="entry name" value="THN"/>
    <property type="match status" value="1"/>
</dbReference>
<keyword evidence="4" id="KW-1185">Reference proteome</keyword>
<dbReference type="PANTHER" id="PTHR31048">
    <property type="entry name" value="OS03G0233200 PROTEIN"/>
    <property type="match status" value="1"/>
</dbReference>
<dbReference type="Pfam" id="PF00314">
    <property type="entry name" value="Thaumatin"/>
    <property type="match status" value="1"/>
</dbReference>
<dbReference type="PROSITE" id="PS51367">
    <property type="entry name" value="THAUMATIN_2"/>
    <property type="match status" value="1"/>
</dbReference>
<accession>A0A9D5AW31</accession>
<evidence type="ECO:0000256" key="2">
    <source>
        <dbReference type="SAM" id="Phobius"/>
    </source>
</evidence>
<name>A0A9D5AW31_PEA</name>
<gene>
    <name evidence="3" type="ORF">KIW84_044959</name>
</gene>
<evidence type="ECO:0000313" key="4">
    <source>
        <dbReference type="Proteomes" id="UP001058974"/>
    </source>
</evidence>
<dbReference type="EMBL" id="JAMSHJ010000004">
    <property type="protein sequence ID" value="KAI5421341.1"/>
    <property type="molecule type" value="Genomic_DNA"/>
</dbReference>
<keyword evidence="2" id="KW-1133">Transmembrane helix</keyword>
<dbReference type="Gene3D" id="2.60.110.10">
    <property type="entry name" value="Thaumatin"/>
    <property type="match status" value="1"/>
</dbReference>
<reference evidence="3 4" key="1">
    <citation type="journal article" date="2022" name="Nat. Genet.">
        <title>Improved pea reference genome and pan-genome highlight genomic features and evolutionary characteristics.</title>
        <authorList>
            <person name="Yang T."/>
            <person name="Liu R."/>
            <person name="Luo Y."/>
            <person name="Hu S."/>
            <person name="Wang D."/>
            <person name="Wang C."/>
            <person name="Pandey M.K."/>
            <person name="Ge S."/>
            <person name="Xu Q."/>
            <person name="Li N."/>
            <person name="Li G."/>
            <person name="Huang Y."/>
            <person name="Saxena R.K."/>
            <person name="Ji Y."/>
            <person name="Li M."/>
            <person name="Yan X."/>
            <person name="He Y."/>
            <person name="Liu Y."/>
            <person name="Wang X."/>
            <person name="Xiang C."/>
            <person name="Varshney R.K."/>
            <person name="Ding H."/>
            <person name="Gao S."/>
            <person name="Zong X."/>
        </authorList>
    </citation>
    <scope>NUCLEOTIDE SEQUENCE [LARGE SCALE GENOMIC DNA]</scope>
    <source>
        <strain evidence="3 4">cv. Zhongwan 6</strain>
    </source>
</reference>
<sequence length="216" mass="23689">MDFTSASFAHNQKATPDAIKGGVESLGKGEDFRYRYPARNPANSCSRQTHFFLVLELYIYIDGGVKLKPGQTINVTAPKGWSGRFWGRHGCTFNNFSIGKCITGDCGGKLRCAGAGGEPPASLAEFTLDSQVEYFYDVSLVDGYNMPVSIIPLGGSGMRKAVKCRSDLNRNSAGLEMRNIKGRALLVVRVLVWLFTGRNSVVLVFSIVRKCRLHVL</sequence>
<evidence type="ECO:0000256" key="1">
    <source>
        <dbReference type="ARBA" id="ARBA00010607"/>
    </source>
</evidence>
<feature type="transmembrane region" description="Helical" evidence="2">
    <location>
        <begin position="186"/>
        <end position="208"/>
    </location>
</feature>
<evidence type="ECO:0000313" key="3">
    <source>
        <dbReference type="EMBL" id="KAI5421341.1"/>
    </source>
</evidence>
<keyword evidence="2" id="KW-0812">Transmembrane</keyword>
<dbReference type="PRINTS" id="PR00347">
    <property type="entry name" value="THAUMATIN"/>
</dbReference>
<protein>
    <recommendedName>
        <fullName evidence="5">Thaumatin-like protein</fullName>
    </recommendedName>
</protein>
<dbReference type="AlphaFoldDB" id="A0A9D5AW31"/>
<dbReference type="SUPFAM" id="SSF49870">
    <property type="entry name" value="Osmotin, thaumatin-like protein"/>
    <property type="match status" value="1"/>
</dbReference>
<comment type="similarity">
    <text evidence="1">Belongs to the thaumatin family.</text>
</comment>